<dbReference type="PANTHER" id="PTHR45661">
    <property type="entry name" value="SURFACE ANTIGEN"/>
    <property type="match status" value="1"/>
</dbReference>
<dbReference type="SUPFAM" id="SSF52058">
    <property type="entry name" value="L domain-like"/>
    <property type="match status" value="2"/>
</dbReference>
<dbReference type="EMBL" id="JAPFFF010000062">
    <property type="protein sequence ID" value="KAK8836969.1"/>
    <property type="molecule type" value="Genomic_DNA"/>
</dbReference>
<dbReference type="InterPro" id="IPR032675">
    <property type="entry name" value="LRR_dom_sf"/>
</dbReference>
<dbReference type="SUPFAM" id="SSF48403">
    <property type="entry name" value="Ankyrin repeat"/>
    <property type="match status" value="1"/>
</dbReference>
<keyword evidence="2" id="KW-1185">Reference proteome</keyword>
<name>A0ABR2GSQ0_9EUKA</name>
<dbReference type="Proteomes" id="UP001470230">
    <property type="component" value="Unassembled WGS sequence"/>
</dbReference>
<accession>A0ABR2GSQ0</accession>
<sequence length="709" mass="82384">MSEINTYISKKVELQNLLLSFLDEENDIDEKYQNLISNLANSKIQDNKYELLNFLILISKLVKNHHRHENFIQRVEQLLHYLQQSIKSTFTNTEIYSIFKNNKRCLYFLITNEIIEMNLEIAALILNKKVKLKYSQKVTKTEERENEVKAKNNWVLYFYPLIKPFINSDQVIKFDKLFSNSIENDIEKFNEKCRIGENDSYECLLIRQDSIEEFVSYVNKTNFPLNSYIQLSIFETNSFLVKNPKISLIEYATFYGSIQIFQYLRINKVEITSDLFQSAIHSRNPELIHILEREISDFNVKRCMNDSIKCHHNELFDYFVNNEAMKTSNNEYQDQEAPFEFFSIKYFNYKYFPTNFERNSIYFFVLIQNDYFEFVKLLFENKIIDNNNNNNKIILQYAANRNKLDFVYLFLSDIKNFSQPKLFYNCSLLKKISIPISVAEIGESSFEGCLSLKEIDIPYSVKIIGKKAFKDCKSLETIFIPQSVSIIDELCFYSCLSLSKVILPSSLESIRDSAFCKCEKIENLILPSSIKIIGKSVFEGCSKLNEILIPSSLKEINDSLFKDCISLKKIKLPSSLIKIGSKAFMGCTELQSISFKNCSSLQFLEEYCFAKCYSFKQIRIPDSVTKIPDYSFSDCKSLESIILPSSVIEIGTAAFEGCILLKKIEIPPSVKSIGYFVFRNCNSLKDVTLPSSLKYDDIGLVINANITKI</sequence>
<dbReference type="Gene3D" id="3.80.10.10">
    <property type="entry name" value="Ribonuclease Inhibitor"/>
    <property type="match status" value="3"/>
</dbReference>
<comment type="caution">
    <text evidence="1">The sequence shown here is derived from an EMBL/GenBank/DDBJ whole genome shotgun (WGS) entry which is preliminary data.</text>
</comment>
<evidence type="ECO:0000313" key="2">
    <source>
        <dbReference type="Proteomes" id="UP001470230"/>
    </source>
</evidence>
<dbReference type="Gene3D" id="3.40.50.12480">
    <property type="match status" value="1"/>
</dbReference>
<dbReference type="InterPro" id="IPR026906">
    <property type="entry name" value="LRR_5"/>
</dbReference>
<proteinExistence type="predicted"/>
<reference evidence="1 2" key="1">
    <citation type="submission" date="2024-04" db="EMBL/GenBank/DDBJ databases">
        <title>Tritrichomonas musculus Genome.</title>
        <authorList>
            <person name="Alves-Ferreira E."/>
            <person name="Grigg M."/>
            <person name="Lorenzi H."/>
            <person name="Galac M."/>
        </authorList>
    </citation>
    <scope>NUCLEOTIDE SEQUENCE [LARGE SCALE GENOMIC DNA]</scope>
    <source>
        <strain evidence="1 2">EAF2021</strain>
    </source>
</reference>
<dbReference type="Pfam" id="PF13306">
    <property type="entry name" value="LRR_5"/>
    <property type="match status" value="2"/>
</dbReference>
<gene>
    <name evidence="1" type="ORF">M9Y10_037005</name>
</gene>
<evidence type="ECO:0000313" key="1">
    <source>
        <dbReference type="EMBL" id="KAK8836969.1"/>
    </source>
</evidence>
<protein>
    <submittedName>
        <fullName evidence="1">Uncharacterized protein</fullName>
    </submittedName>
</protein>
<dbReference type="InterPro" id="IPR053139">
    <property type="entry name" value="Surface_bspA-like"/>
</dbReference>
<dbReference type="PANTHER" id="PTHR45661:SF3">
    <property type="entry name" value="IG-LIKE DOMAIN-CONTAINING PROTEIN"/>
    <property type="match status" value="1"/>
</dbReference>
<dbReference type="InterPro" id="IPR036770">
    <property type="entry name" value="Ankyrin_rpt-contain_sf"/>
</dbReference>
<organism evidence="1 2">
    <name type="scientific">Tritrichomonas musculus</name>
    <dbReference type="NCBI Taxonomy" id="1915356"/>
    <lineage>
        <taxon>Eukaryota</taxon>
        <taxon>Metamonada</taxon>
        <taxon>Parabasalia</taxon>
        <taxon>Tritrichomonadida</taxon>
        <taxon>Tritrichomonadidae</taxon>
        <taxon>Tritrichomonas</taxon>
    </lineage>
</organism>